<reference evidence="12" key="2">
    <citation type="submission" date="2020-11" db="EMBL/GenBank/DDBJ databases">
        <authorList>
            <person name="McCartney M.A."/>
            <person name="Auch B."/>
            <person name="Kono T."/>
            <person name="Mallez S."/>
            <person name="Becker A."/>
            <person name="Gohl D.M."/>
            <person name="Silverstein K.A.T."/>
            <person name="Koren S."/>
            <person name="Bechman K.B."/>
            <person name="Herman A."/>
            <person name="Abrahante J.E."/>
            <person name="Garbe J."/>
        </authorList>
    </citation>
    <scope>NUCLEOTIDE SEQUENCE</scope>
    <source>
        <strain evidence="12">Duluth1</strain>
        <tissue evidence="12">Whole animal</tissue>
    </source>
</reference>
<feature type="region of interest" description="Disordered" evidence="9">
    <location>
        <begin position="870"/>
        <end position="1059"/>
    </location>
</feature>
<evidence type="ECO:0000256" key="4">
    <source>
        <dbReference type="ARBA" id="ARBA00022679"/>
    </source>
</evidence>
<feature type="domain" description="C3H1-type" evidence="11">
    <location>
        <begin position="422"/>
        <end position="450"/>
    </location>
</feature>
<dbReference type="GO" id="GO:0000209">
    <property type="term" value="P:protein polyubiquitination"/>
    <property type="evidence" value="ECO:0007669"/>
    <property type="project" value="TreeGrafter"/>
</dbReference>
<proteinExistence type="predicted"/>
<dbReference type="InterPro" id="IPR001841">
    <property type="entry name" value="Znf_RING"/>
</dbReference>
<dbReference type="GO" id="GO:0010494">
    <property type="term" value="C:cytoplasmic stress granule"/>
    <property type="evidence" value="ECO:0007669"/>
    <property type="project" value="TreeGrafter"/>
</dbReference>
<dbReference type="CDD" id="cd16638">
    <property type="entry name" value="mRING-HC-C3HC3D_Roquin"/>
    <property type="match status" value="1"/>
</dbReference>
<feature type="compositionally biased region" description="Low complexity" evidence="9">
    <location>
        <begin position="1235"/>
        <end position="1245"/>
    </location>
</feature>
<keyword evidence="7 8" id="KW-0862">Zinc</keyword>
<dbReference type="Gene3D" id="4.10.1000.10">
    <property type="entry name" value="Zinc finger, CCCH-type"/>
    <property type="match status" value="1"/>
</dbReference>
<keyword evidence="13" id="KW-1185">Reference proteome</keyword>
<comment type="caution">
    <text evidence="12">The sequence shown here is derived from an EMBL/GenBank/DDBJ whole genome shotgun (WGS) entry which is preliminary data.</text>
</comment>
<evidence type="ECO:0000256" key="7">
    <source>
        <dbReference type="ARBA" id="ARBA00022833"/>
    </source>
</evidence>
<dbReference type="InterPro" id="IPR017907">
    <property type="entry name" value="Znf_RING_CS"/>
</dbReference>
<dbReference type="InterPro" id="IPR052249">
    <property type="entry name" value="Roquin_domain"/>
</dbReference>
<sequence>MPIQAPQWTEFLSCPVCYSVFNEQLYRPISLACGHTICRTCLSKLQQRKCPFDNSPICRDLGDLPANFALLQLVSATAAPDNKLNCVPEQYKKYYDAAKKCVEDLALLLKPVSSSSSGSIISGSSSSSSSDSGSSNCVLSRPMQRKLITLVNCQLVEEEGRSRALRAARSLGERSITELILQHQNPQQLSSNLWAAVRGRGCQFLGPGMQEEVLKLILLALEDGSALSRKVLVLFVVQRLEAQYPQASKTAIGHVVQLLYRASCFKVTKRDEESSLMQLKEEYRSYDSLRREHDSQIVQIAMEAGLRIAPDQWSSLLYGDSTHKSHMQSIIDKLQTPQTFAASVTELLIALQRTADPHNLARLRPEMEFLSNIDPSPDVPCPTWENLDGVMKAVQTVVEGLVTFLQTAGMRKHDFLTPFNARYKTSMCRDFLERRNCPRGASCTFAHSEEELEKYRQKSKRAARTYSGTYGEDTRCSIDIMGQADLERSHHVSRGGYQHTGMPLQIPQQILVPPGDSVPSIAPPTGLPHPPSMEVSLPPGTVVQPHGSLDPIRKNSMVAINTQNPQTGYIAPIEDPVKADVAADAMATHQIRFGPPNGDTAILQTGSVVSQGRESMPSSAPTIPQAYVQPMMSQNPAPVVATQVQGVMQGMVAGQHVAGIMNAPEVGVNVPGVAGMMNGQGMGMLQPVQQGMMGPGHPPTMQGTMQQGMMGPGQPPTMQGTMQQGMMGPGQPPTMQGTMQQGMMGPGQPPTMQGIMQNMPAMMPPYGFPYGPGAGMMGPRFPMYPMMYGQYPYPYMPYPYHQGYMGQDVGRMTFDPHYYPPLNPFVDSWKPPTSAGCPPGPGMWPPYLGQQGHEVTSGCEVCTLQKEKEERKRQETEEQSRLCDKHAHSHQHKVYKVDTTVRNSTETTATVKSNSNNNKRGNDSGKSEVINKQNSYKNNNNDETSEESNNVSVAQGKGKREVSTSTKGAVQQVGNPPPEWSTNDDEDHDEFTTDNEFDYERSSREFEQERAKSREDHRWEKDSKHPARQVAGSRDLKTKGSKSQNLLAYRSQPLPKLPESNAKLYRQSLHSLHEKRNSLIQQLQQNDKEATAQKQKLEELSMPNLFRFSAATYVSEAEAVKMTLSHPCPIDTGPVKLKAINRTNGEIFERLGAISGVHSGQVNDSILASWTTSALSDKNDKKSSAQTNQRNKNQWSNCERAHNEFPYWQDLTADLDLTHDLDSPTSTAAHIPQPTSTYTSQTSTCSPMHSQPTVYHNTIVSSLGQTSSTVTSCQAVRSSEGGVGGYSTMAGASTYGKMSSSSPSYFTSSNLNGSSSASAVNLLKNKTNVVYNSMSSEPEAYSSAKPRYSQAFSESEQSTNAATVWPGTSFSQTEPSVRQTGTSENYYDFPQQSEEDHIPFVEGSPIISKYGPISRNSRGLGPMDISRAVDVMADPSVKMTPATAVSPMSGGPLPTSQLAPSRYTGHQPHLHPAAMTMSHHPSSMTTPLWEKSYSLWTTQVNLLEQKALKASTEDEKLSVRLQAIQLQITLKEQELEQAQALESEGNTSWSN</sequence>
<dbReference type="FunFam" id="1.20.120.1790:FF:000001">
    <property type="entry name" value="roquin-1 isoform X1"/>
    <property type="match status" value="1"/>
</dbReference>
<dbReference type="Gene3D" id="3.30.40.10">
    <property type="entry name" value="Zinc/RING finger domain, C3HC4 (zinc finger)"/>
    <property type="match status" value="1"/>
</dbReference>
<feature type="region of interest" description="Disordered" evidence="9">
    <location>
        <begin position="114"/>
        <end position="138"/>
    </location>
</feature>
<feature type="domain" description="RING-type" evidence="10">
    <location>
        <begin position="14"/>
        <end position="54"/>
    </location>
</feature>
<dbReference type="FunFam" id="3.30.40.10:FF:000047">
    <property type="entry name" value="Roquin-2 isoform 1"/>
    <property type="match status" value="1"/>
</dbReference>
<dbReference type="Gene3D" id="1.20.120.1790">
    <property type="match status" value="1"/>
</dbReference>
<feature type="compositionally biased region" description="Low complexity" evidence="9">
    <location>
        <begin position="114"/>
        <end position="135"/>
    </location>
</feature>
<keyword evidence="6 8" id="KW-0863">Zinc-finger</keyword>
<dbReference type="GO" id="GO:0003725">
    <property type="term" value="F:double-stranded RNA binding"/>
    <property type="evidence" value="ECO:0007669"/>
    <property type="project" value="TreeGrafter"/>
</dbReference>
<dbReference type="InterPro" id="IPR036855">
    <property type="entry name" value="Znf_CCCH_sf"/>
</dbReference>
<dbReference type="Proteomes" id="UP000828390">
    <property type="component" value="Unassembled WGS sequence"/>
</dbReference>
<dbReference type="Pfam" id="PF13445">
    <property type="entry name" value="zf-RING_UBOX"/>
    <property type="match status" value="1"/>
</dbReference>
<evidence type="ECO:0000256" key="3">
    <source>
        <dbReference type="ARBA" id="ARBA00012483"/>
    </source>
</evidence>
<feature type="compositionally biased region" description="Low complexity" evidence="9">
    <location>
        <begin position="931"/>
        <end position="952"/>
    </location>
</feature>
<feature type="compositionally biased region" description="Polar residues" evidence="9">
    <location>
        <begin position="900"/>
        <end position="919"/>
    </location>
</feature>
<feature type="zinc finger region" description="C3H1-type" evidence="8">
    <location>
        <begin position="422"/>
        <end position="450"/>
    </location>
</feature>
<dbReference type="PROSITE" id="PS00518">
    <property type="entry name" value="ZF_RING_1"/>
    <property type="match status" value="1"/>
</dbReference>
<organism evidence="12 13">
    <name type="scientific">Dreissena polymorpha</name>
    <name type="common">Zebra mussel</name>
    <name type="synonym">Mytilus polymorpha</name>
    <dbReference type="NCBI Taxonomy" id="45954"/>
    <lineage>
        <taxon>Eukaryota</taxon>
        <taxon>Metazoa</taxon>
        <taxon>Spiralia</taxon>
        <taxon>Lophotrochozoa</taxon>
        <taxon>Mollusca</taxon>
        <taxon>Bivalvia</taxon>
        <taxon>Autobranchia</taxon>
        <taxon>Heteroconchia</taxon>
        <taxon>Euheterodonta</taxon>
        <taxon>Imparidentia</taxon>
        <taxon>Neoheterodontei</taxon>
        <taxon>Myida</taxon>
        <taxon>Dreissenoidea</taxon>
        <taxon>Dreissenidae</taxon>
        <taxon>Dreissena</taxon>
    </lineage>
</organism>
<evidence type="ECO:0000313" key="12">
    <source>
        <dbReference type="EMBL" id="KAH3890671.1"/>
    </source>
</evidence>
<dbReference type="SMART" id="SM00184">
    <property type="entry name" value="RING"/>
    <property type="match status" value="1"/>
</dbReference>
<dbReference type="InterPro" id="IPR027370">
    <property type="entry name" value="Znf-RING_euk"/>
</dbReference>
<evidence type="ECO:0000256" key="9">
    <source>
        <dbReference type="SAM" id="MobiDB-lite"/>
    </source>
</evidence>
<dbReference type="Pfam" id="PF18386">
    <property type="entry name" value="ROQ_II"/>
    <property type="match status" value="1"/>
</dbReference>
<evidence type="ECO:0000259" key="10">
    <source>
        <dbReference type="PROSITE" id="PS50089"/>
    </source>
</evidence>
<dbReference type="GO" id="GO:0003729">
    <property type="term" value="F:mRNA binding"/>
    <property type="evidence" value="ECO:0007669"/>
    <property type="project" value="TreeGrafter"/>
</dbReference>
<evidence type="ECO:0000256" key="8">
    <source>
        <dbReference type="PROSITE-ProRule" id="PRU00723"/>
    </source>
</evidence>
<evidence type="ECO:0000256" key="6">
    <source>
        <dbReference type="ARBA" id="ARBA00022771"/>
    </source>
</evidence>
<comment type="catalytic activity">
    <reaction evidence="1">
        <text>S-ubiquitinyl-[E2 ubiquitin-conjugating enzyme]-L-cysteine + [acceptor protein]-L-lysine = [E2 ubiquitin-conjugating enzyme]-L-cysteine + N(6)-ubiquitinyl-[acceptor protein]-L-lysine.</text>
        <dbReference type="EC" id="2.3.2.27"/>
    </reaction>
</comment>
<keyword evidence="4" id="KW-0808">Transferase</keyword>
<feature type="region of interest" description="Disordered" evidence="9">
    <location>
        <begin position="1224"/>
        <end position="1245"/>
    </location>
</feature>
<dbReference type="SUPFAM" id="SSF90229">
    <property type="entry name" value="CCCH zinc finger"/>
    <property type="match status" value="1"/>
</dbReference>
<dbReference type="InterPro" id="IPR013083">
    <property type="entry name" value="Znf_RING/FYVE/PHD"/>
</dbReference>
<dbReference type="SUPFAM" id="SSF57850">
    <property type="entry name" value="RING/U-box"/>
    <property type="match status" value="1"/>
</dbReference>
<protein>
    <recommendedName>
        <fullName evidence="3">RING-type E3 ubiquitin transferase</fullName>
        <ecNumber evidence="3">2.3.2.27</ecNumber>
    </recommendedName>
</protein>
<gene>
    <name evidence="12" type="ORF">DPMN_014756</name>
</gene>
<evidence type="ECO:0000259" key="11">
    <source>
        <dbReference type="PROSITE" id="PS50103"/>
    </source>
</evidence>
<dbReference type="PROSITE" id="PS50089">
    <property type="entry name" value="ZF_RING_2"/>
    <property type="match status" value="1"/>
</dbReference>
<dbReference type="PANTHER" id="PTHR13139">
    <property type="entry name" value="RING FINGER AND CCCH-TYPE ZINC FINGER DOMAIN-CONTAINING PROTEIN"/>
    <property type="match status" value="1"/>
</dbReference>
<dbReference type="GO" id="GO:0061630">
    <property type="term" value="F:ubiquitin protein ligase activity"/>
    <property type="evidence" value="ECO:0007669"/>
    <property type="project" value="UniProtKB-EC"/>
</dbReference>
<dbReference type="Pfam" id="PF21206">
    <property type="entry name" value="Roquin_1_2-like_ROQ"/>
    <property type="match status" value="1"/>
</dbReference>
<evidence type="ECO:0000256" key="1">
    <source>
        <dbReference type="ARBA" id="ARBA00000900"/>
    </source>
</evidence>
<dbReference type="OrthoDB" id="10067217at2759"/>
<dbReference type="InterPro" id="IPR048575">
    <property type="entry name" value="Roquin_1_2-like_ROQ"/>
</dbReference>
<dbReference type="SMART" id="SM00356">
    <property type="entry name" value="ZnF_C3H1"/>
    <property type="match status" value="1"/>
</dbReference>
<dbReference type="GO" id="GO:0008270">
    <property type="term" value="F:zinc ion binding"/>
    <property type="evidence" value="ECO:0007669"/>
    <property type="project" value="UniProtKB-KW"/>
</dbReference>
<feature type="compositionally biased region" description="Acidic residues" evidence="9">
    <location>
        <begin position="982"/>
        <end position="997"/>
    </location>
</feature>
<dbReference type="EMBL" id="JAIWYP010000001">
    <property type="protein sequence ID" value="KAH3890671.1"/>
    <property type="molecule type" value="Genomic_DNA"/>
</dbReference>
<dbReference type="PANTHER" id="PTHR13139:SF54">
    <property type="entry name" value="RING-TYPE E3 UBIQUITIN TRANSFERASE"/>
    <property type="match status" value="1"/>
</dbReference>
<feature type="compositionally biased region" description="Polar residues" evidence="9">
    <location>
        <begin position="963"/>
        <end position="974"/>
    </location>
</feature>
<reference evidence="12" key="1">
    <citation type="journal article" date="2019" name="bioRxiv">
        <title>The Genome of the Zebra Mussel, Dreissena polymorpha: A Resource for Invasive Species Research.</title>
        <authorList>
            <person name="McCartney M.A."/>
            <person name="Auch B."/>
            <person name="Kono T."/>
            <person name="Mallez S."/>
            <person name="Zhang Y."/>
            <person name="Obille A."/>
            <person name="Becker A."/>
            <person name="Abrahante J.E."/>
            <person name="Garbe J."/>
            <person name="Badalamenti J.P."/>
            <person name="Herman A."/>
            <person name="Mangelson H."/>
            <person name="Liachko I."/>
            <person name="Sullivan S."/>
            <person name="Sone E.D."/>
            <person name="Koren S."/>
            <person name="Silverstein K.A.T."/>
            <person name="Beckman K.B."/>
            <person name="Gohl D.M."/>
        </authorList>
    </citation>
    <scope>NUCLEOTIDE SEQUENCE</scope>
    <source>
        <strain evidence="12">Duluth1</strain>
        <tissue evidence="12">Whole animal</tissue>
    </source>
</reference>
<name>A0A9D4S3S3_DREPO</name>
<feature type="region of interest" description="Disordered" evidence="9">
    <location>
        <begin position="1441"/>
        <end position="1483"/>
    </location>
</feature>
<evidence type="ECO:0000256" key="2">
    <source>
        <dbReference type="ARBA" id="ARBA00004201"/>
    </source>
</evidence>
<feature type="region of interest" description="Disordered" evidence="9">
    <location>
        <begin position="1177"/>
        <end position="1198"/>
    </location>
</feature>
<evidence type="ECO:0000256" key="5">
    <source>
        <dbReference type="ARBA" id="ARBA00022723"/>
    </source>
</evidence>
<feature type="compositionally biased region" description="Basic and acidic residues" evidence="9">
    <location>
        <begin position="870"/>
        <end position="886"/>
    </location>
</feature>
<keyword evidence="5 8" id="KW-0479">Metal-binding</keyword>
<dbReference type="EC" id="2.3.2.27" evidence="3"/>
<accession>A0A9D4S3S3</accession>
<dbReference type="GO" id="GO:0006511">
    <property type="term" value="P:ubiquitin-dependent protein catabolic process"/>
    <property type="evidence" value="ECO:0007669"/>
    <property type="project" value="TreeGrafter"/>
</dbReference>
<dbReference type="GO" id="GO:0000288">
    <property type="term" value="P:nuclear-transcribed mRNA catabolic process, deadenylation-dependent decay"/>
    <property type="evidence" value="ECO:0007669"/>
    <property type="project" value="TreeGrafter"/>
</dbReference>
<dbReference type="InterPro" id="IPR000571">
    <property type="entry name" value="Znf_CCCH"/>
</dbReference>
<dbReference type="InterPro" id="IPR041523">
    <property type="entry name" value="ROQ_II"/>
</dbReference>
<feature type="compositionally biased region" description="Polar residues" evidence="9">
    <location>
        <begin position="1184"/>
        <end position="1197"/>
    </location>
</feature>
<feature type="compositionally biased region" description="Basic and acidic residues" evidence="9">
    <location>
        <begin position="998"/>
        <end position="1025"/>
    </location>
</feature>
<comment type="subcellular location">
    <subcellularLocation>
        <location evidence="2">Cytoplasm</location>
        <location evidence="2">P-body</location>
    </subcellularLocation>
</comment>
<dbReference type="GO" id="GO:0000932">
    <property type="term" value="C:P-body"/>
    <property type="evidence" value="ECO:0007669"/>
    <property type="project" value="UniProtKB-SubCell"/>
</dbReference>
<dbReference type="PROSITE" id="PS50103">
    <property type="entry name" value="ZF_C3H1"/>
    <property type="match status" value="1"/>
</dbReference>
<dbReference type="GO" id="GO:0035613">
    <property type="term" value="F:RNA stem-loop binding"/>
    <property type="evidence" value="ECO:0007669"/>
    <property type="project" value="TreeGrafter"/>
</dbReference>
<dbReference type="Pfam" id="PF00642">
    <property type="entry name" value="zf-CCCH"/>
    <property type="match status" value="1"/>
</dbReference>
<evidence type="ECO:0000313" key="13">
    <source>
        <dbReference type="Proteomes" id="UP000828390"/>
    </source>
</evidence>